<reference evidence="1 2" key="1">
    <citation type="journal article" date="2018" name="Sci. Rep.">
        <title>Genomic signatures of local adaptation to the degree of environmental predictability in rotifers.</title>
        <authorList>
            <person name="Franch-Gras L."/>
            <person name="Hahn C."/>
            <person name="Garcia-Roger E.M."/>
            <person name="Carmona M.J."/>
            <person name="Serra M."/>
            <person name="Gomez A."/>
        </authorList>
    </citation>
    <scope>NUCLEOTIDE SEQUENCE [LARGE SCALE GENOMIC DNA]</scope>
    <source>
        <strain evidence="1">HYR1</strain>
    </source>
</reference>
<evidence type="ECO:0000313" key="1">
    <source>
        <dbReference type="EMBL" id="RNA43124.1"/>
    </source>
</evidence>
<evidence type="ECO:0000313" key="2">
    <source>
        <dbReference type="Proteomes" id="UP000276133"/>
    </source>
</evidence>
<organism evidence="1 2">
    <name type="scientific">Brachionus plicatilis</name>
    <name type="common">Marine rotifer</name>
    <name type="synonym">Brachionus muelleri</name>
    <dbReference type="NCBI Taxonomy" id="10195"/>
    <lineage>
        <taxon>Eukaryota</taxon>
        <taxon>Metazoa</taxon>
        <taxon>Spiralia</taxon>
        <taxon>Gnathifera</taxon>
        <taxon>Rotifera</taxon>
        <taxon>Eurotatoria</taxon>
        <taxon>Monogononta</taxon>
        <taxon>Pseudotrocha</taxon>
        <taxon>Ploima</taxon>
        <taxon>Brachionidae</taxon>
        <taxon>Brachionus</taxon>
    </lineage>
</organism>
<protein>
    <submittedName>
        <fullName evidence="1">Uncharacterized protein</fullName>
    </submittedName>
</protein>
<dbReference type="Proteomes" id="UP000276133">
    <property type="component" value="Unassembled WGS sequence"/>
</dbReference>
<dbReference type="EMBL" id="REGN01000272">
    <property type="protein sequence ID" value="RNA43124.1"/>
    <property type="molecule type" value="Genomic_DNA"/>
</dbReference>
<dbReference type="AlphaFoldDB" id="A0A3M7T503"/>
<accession>A0A3M7T503</accession>
<proteinExistence type="predicted"/>
<gene>
    <name evidence="1" type="ORF">BpHYR1_015355</name>
</gene>
<comment type="caution">
    <text evidence="1">The sequence shown here is derived from an EMBL/GenBank/DDBJ whole genome shotgun (WGS) entry which is preliminary data.</text>
</comment>
<name>A0A3M7T503_BRAPC</name>
<sequence>MLEQMSDQILGVRTHMVPVLTRKLVDALLDPFEQKLLTLTTLLAPVPSTIRSALARKRHLATQHYVHNDAQTPQVAPLVVRHVVHERLDDLGRQVLGRAYRRAQLRRSDGSGRPAVYLDGRAEIKVAYSHRYDRVLALAQYVLWL</sequence>
<keyword evidence="2" id="KW-1185">Reference proteome</keyword>